<evidence type="ECO:0000313" key="2">
    <source>
        <dbReference type="EMBL" id="MBB6567565.1"/>
    </source>
</evidence>
<dbReference type="Proteomes" id="UP000553957">
    <property type="component" value="Unassembled WGS sequence"/>
</dbReference>
<organism evidence="3 4">
    <name type="scientific">Kribbella sandramycini</name>
    <dbReference type="NCBI Taxonomy" id="60450"/>
    <lineage>
        <taxon>Bacteria</taxon>
        <taxon>Bacillati</taxon>
        <taxon>Actinomycetota</taxon>
        <taxon>Actinomycetes</taxon>
        <taxon>Propionibacteriales</taxon>
        <taxon>Kribbellaceae</taxon>
        <taxon>Kribbella</taxon>
    </lineage>
</organism>
<dbReference type="InterPro" id="IPR029068">
    <property type="entry name" value="Glyas_Bleomycin-R_OHBP_Dase"/>
</dbReference>
<evidence type="ECO:0000313" key="5">
    <source>
        <dbReference type="Proteomes" id="UP000553957"/>
    </source>
</evidence>
<proteinExistence type="predicted"/>
<dbReference type="AlphaFoldDB" id="A0A7Y4NXU2"/>
<keyword evidence="4" id="KW-1185">Reference proteome</keyword>
<comment type="caution">
    <text evidence="3">The sequence shown here is derived from an EMBL/GenBank/DDBJ whole genome shotgun (WGS) entry which is preliminary data.</text>
</comment>
<reference evidence="3 4" key="1">
    <citation type="submission" date="2020-05" db="EMBL/GenBank/DDBJ databases">
        <title>Genome sequence of Kribbella sandramycini ATCC 39419.</title>
        <authorList>
            <person name="Maclea K.S."/>
            <person name="Fair J.L."/>
        </authorList>
    </citation>
    <scope>NUCLEOTIDE SEQUENCE [LARGE SCALE GENOMIC DNA]</scope>
    <source>
        <strain evidence="3 4">ATCC 39419</strain>
    </source>
</reference>
<name>A0A7Y4NXU2_9ACTN</name>
<protein>
    <submittedName>
        <fullName evidence="3">Bleomycin resistance protein</fullName>
    </submittedName>
    <submittedName>
        <fullName evidence="2">Putative glyoxalase superfamily protein PhnB</fullName>
    </submittedName>
</protein>
<dbReference type="Proteomes" id="UP000534306">
    <property type="component" value="Unassembled WGS sequence"/>
</dbReference>
<dbReference type="EMBL" id="JACHKF010000001">
    <property type="protein sequence ID" value="MBB6567565.1"/>
    <property type="molecule type" value="Genomic_DNA"/>
</dbReference>
<accession>A0A7Y4NXU2</accession>
<feature type="domain" description="VOC" evidence="1">
    <location>
        <begin position="2"/>
        <end position="117"/>
    </location>
</feature>
<dbReference type="InterPro" id="IPR004360">
    <property type="entry name" value="Glyas_Fos-R_dOase_dom"/>
</dbReference>
<dbReference type="PROSITE" id="PS51819">
    <property type="entry name" value="VOC"/>
    <property type="match status" value="1"/>
</dbReference>
<evidence type="ECO:0000259" key="1">
    <source>
        <dbReference type="PROSITE" id="PS51819"/>
    </source>
</evidence>
<reference evidence="2 5" key="2">
    <citation type="submission" date="2020-08" db="EMBL/GenBank/DDBJ databases">
        <title>Sequencing the genomes of 1000 actinobacteria strains.</title>
        <authorList>
            <person name="Klenk H.-P."/>
        </authorList>
    </citation>
    <scope>NUCLEOTIDE SEQUENCE [LARGE SCALE GENOMIC DNA]</scope>
    <source>
        <strain evidence="2 5">DSM 15626</strain>
    </source>
</reference>
<evidence type="ECO:0000313" key="3">
    <source>
        <dbReference type="EMBL" id="NOL39831.1"/>
    </source>
</evidence>
<dbReference type="Pfam" id="PF00903">
    <property type="entry name" value="Glyoxalase"/>
    <property type="match status" value="1"/>
</dbReference>
<evidence type="ECO:0000313" key="4">
    <source>
        <dbReference type="Proteomes" id="UP000534306"/>
    </source>
</evidence>
<dbReference type="InterPro" id="IPR037523">
    <property type="entry name" value="VOC_core"/>
</dbReference>
<gene>
    <name evidence="2" type="ORF">HNR71_003202</name>
    <name evidence="3" type="ORF">HPO96_06205</name>
</gene>
<dbReference type="Gene3D" id="3.10.180.10">
    <property type="entry name" value="2,3-Dihydroxybiphenyl 1,2-Dioxygenase, domain 1"/>
    <property type="match status" value="1"/>
</dbReference>
<sequence length="119" mass="12366">MKADDIFPIVTTGDLPRLLEFYGAGLGGEEYYRIPAEGAAAYVALRFGTASLGLAAGEATGAAAIALWVYVDDCDAAVERARAVGAEVVEGPATQAWGERIARVLDPDGNQVVLGQRAP</sequence>
<dbReference type="RefSeq" id="WP_171671731.1">
    <property type="nucleotide sequence ID" value="NZ_BAAAGT010000003.1"/>
</dbReference>
<dbReference type="SUPFAM" id="SSF54593">
    <property type="entry name" value="Glyoxalase/Bleomycin resistance protein/Dihydroxybiphenyl dioxygenase"/>
    <property type="match status" value="1"/>
</dbReference>
<dbReference type="EMBL" id="JABJRC010000001">
    <property type="protein sequence ID" value="NOL39831.1"/>
    <property type="molecule type" value="Genomic_DNA"/>
</dbReference>